<evidence type="ECO:0000259" key="5">
    <source>
        <dbReference type="Pfam" id="PF02631"/>
    </source>
</evidence>
<evidence type="ECO:0000256" key="3">
    <source>
        <dbReference type="ARBA" id="ARBA00018111"/>
    </source>
</evidence>
<evidence type="ECO:0000259" key="6">
    <source>
        <dbReference type="Pfam" id="PF21981"/>
    </source>
</evidence>
<comment type="subcellular location">
    <subcellularLocation>
        <location evidence="1">Cytoplasm</location>
    </subcellularLocation>
</comment>
<dbReference type="Pfam" id="PF21981">
    <property type="entry name" value="RecX_HTH3"/>
    <property type="match status" value="1"/>
</dbReference>
<dbReference type="InterPro" id="IPR003783">
    <property type="entry name" value="Regulatory_RecX"/>
</dbReference>
<dbReference type="InterPro" id="IPR053924">
    <property type="entry name" value="RecX_HTH_2nd"/>
</dbReference>
<evidence type="ECO:0000256" key="4">
    <source>
        <dbReference type="ARBA" id="ARBA00022490"/>
    </source>
</evidence>
<evidence type="ECO:0000313" key="7">
    <source>
        <dbReference type="EMBL" id="CAB4936600.1"/>
    </source>
</evidence>
<gene>
    <name evidence="7" type="ORF">UFOPK3774_00375</name>
    <name evidence="8" type="ORF">UFOPK4049_00436</name>
</gene>
<feature type="domain" description="RecX third three-helical" evidence="6">
    <location>
        <begin position="86"/>
        <end position="133"/>
    </location>
</feature>
<dbReference type="InterPro" id="IPR036388">
    <property type="entry name" value="WH-like_DNA-bd_sf"/>
</dbReference>
<dbReference type="HAMAP" id="MF_01114">
    <property type="entry name" value="RecX"/>
    <property type="match status" value="1"/>
</dbReference>
<dbReference type="PANTHER" id="PTHR33602:SF1">
    <property type="entry name" value="REGULATORY PROTEIN RECX FAMILY PROTEIN"/>
    <property type="match status" value="1"/>
</dbReference>
<sequence length="139" mass="15300">MAPRAKSKGELLAHLKRRGIAENIAQATIYRLQEAGLVDDGAFAKAWVQSRLRTKRLSKAVIAGELRLKGISQEQIAEAIDEIDSDTEYSSALELARRKMPSLGGCDPQTQRRRIHGALARRGFGFGVISQVMQEVGLQ</sequence>
<keyword evidence="4" id="KW-0963">Cytoplasm</keyword>
<dbReference type="GO" id="GO:0005737">
    <property type="term" value="C:cytoplasm"/>
    <property type="evidence" value="ECO:0007669"/>
    <property type="project" value="UniProtKB-SubCell"/>
</dbReference>
<dbReference type="AlphaFoldDB" id="A0A6J7P7K0"/>
<reference evidence="8" key="1">
    <citation type="submission" date="2020-05" db="EMBL/GenBank/DDBJ databases">
        <authorList>
            <person name="Chiriac C."/>
            <person name="Salcher M."/>
            <person name="Ghai R."/>
            <person name="Kavagutti S V."/>
        </authorList>
    </citation>
    <scope>NUCLEOTIDE SEQUENCE</scope>
</reference>
<dbReference type="InterPro" id="IPR053925">
    <property type="entry name" value="RecX_HTH_3rd"/>
</dbReference>
<dbReference type="PANTHER" id="PTHR33602">
    <property type="entry name" value="REGULATORY PROTEIN RECX FAMILY PROTEIN"/>
    <property type="match status" value="1"/>
</dbReference>
<feature type="domain" description="RecX second three-helical" evidence="5">
    <location>
        <begin position="39"/>
        <end position="80"/>
    </location>
</feature>
<comment type="similarity">
    <text evidence="2">Belongs to the RecX family.</text>
</comment>
<name>A0A6J7P7K0_9ZZZZ</name>
<dbReference type="EMBL" id="CAFBPB010000040">
    <property type="protein sequence ID" value="CAB5000968.1"/>
    <property type="molecule type" value="Genomic_DNA"/>
</dbReference>
<evidence type="ECO:0000313" key="8">
    <source>
        <dbReference type="EMBL" id="CAB5000968.1"/>
    </source>
</evidence>
<dbReference type="EMBL" id="CAFBNG010000047">
    <property type="protein sequence ID" value="CAB4936600.1"/>
    <property type="molecule type" value="Genomic_DNA"/>
</dbReference>
<proteinExistence type="inferred from homology"/>
<evidence type="ECO:0000256" key="2">
    <source>
        <dbReference type="ARBA" id="ARBA00009695"/>
    </source>
</evidence>
<organism evidence="8">
    <name type="scientific">freshwater metagenome</name>
    <dbReference type="NCBI Taxonomy" id="449393"/>
    <lineage>
        <taxon>unclassified sequences</taxon>
        <taxon>metagenomes</taxon>
        <taxon>ecological metagenomes</taxon>
    </lineage>
</organism>
<dbReference type="Gene3D" id="1.10.10.10">
    <property type="entry name" value="Winged helix-like DNA-binding domain superfamily/Winged helix DNA-binding domain"/>
    <property type="match status" value="2"/>
</dbReference>
<accession>A0A6J7P7K0</accession>
<evidence type="ECO:0000256" key="1">
    <source>
        <dbReference type="ARBA" id="ARBA00004496"/>
    </source>
</evidence>
<dbReference type="GO" id="GO:0006282">
    <property type="term" value="P:regulation of DNA repair"/>
    <property type="evidence" value="ECO:0007669"/>
    <property type="project" value="InterPro"/>
</dbReference>
<dbReference type="Pfam" id="PF02631">
    <property type="entry name" value="RecX_HTH2"/>
    <property type="match status" value="1"/>
</dbReference>
<protein>
    <recommendedName>
        <fullName evidence="3">Regulatory protein RecX</fullName>
    </recommendedName>
</protein>